<protein>
    <submittedName>
        <fullName evidence="1">Uncharacterized protein</fullName>
    </submittedName>
</protein>
<organism evidence="1 2">
    <name type="scientific">Streptosporangium roseum (strain ATCC 12428 / DSM 43021 / JCM 3005 / KCTC 9067 / NCIMB 10171 / NRRL 2505 / NI 9100)</name>
    <dbReference type="NCBI Taxonomy" id="479432"/>
    <lineage>
        <taxon>Bacteria</taxon>
        <taxon>Bacillati</taxon>
        <taxon>Actinomycetota</taxon>
        <taxon>Actinomycetes</taxon>
        <taxon>Streptosporangiales</taxon>
        <taxon>Streptosporangiaceae</taxon>
        <taxon>Streptosporangium</taxon>
    </lineage>
</organism>
<dbReference type="Proteomes" id="UP000002029">
    <property type="component" value="Chromosome"/>
</dbReference>
<keyword evidence="2" id="KW-1185">Reference proteome</keyword>
<proteinExistence type="predicted"/>
<dbReference type="eggNOG" id="ENOG502ZSUG">
    <property type="taxonomic scope" value="Bacteria"/>
</dbReference>
<dbReference type="KEGG" id="sro:Sros_0886"/>
<dbReference type="AlphaFoldDB" id="D2B7W0"/>
<evidence type="ECO:0000313" key="2">
    <source>
        <dbReference type="Proteomes" id="UP000002029"/>
    </source>
</evidence>
<dbReference type="HOGENOM" id="CLU_1814768_0_0_11"/>
<gene>
    <name evidence="1" type="ordered locus">Sros_0886</name>
</gene>
<dbReference type="EMBL" id="CP001814">
    <property type="protein sequence ID" value="ACZ83891.1"/>
    <property type="molecule type" value="Genomic_DNA"/>
</dbReference>
<reference evidence="1 2" key="1">
    <citation type="journal article" date="2010" name="Stand. Genomic Sci.">
        <title>Complete genome sequence of Streptosporangium roseum type strain (NI 9100).</title>
        <authorList>
            <person name="Nolan M."/>
            <person name="Sikorski J."/>
            <person name="Jando M."/>
            <person name="Lucas S."/>
            <person name="Lapidus A."/>
            <person name="Glavina Del Rio T."/>
            <person name="Chen F."/>
            <person name="Tice H."/>
            <person name="Pitluck S."/>
            <person name="Cheng J.F."/>
            <person name="Chertkov O."/>
            <person name="Sims D."/>
            <person name="Meincke L."/>
            <person name="Brettin T."/>
            <person name="Han C."/>
            <person name="Detter J.C."/>
            <person name="Bruce D."/>
            <person name="Goodwin L."/>
            <person name="Land M."/>
            <person name="Hauser L."/>
            <person name="Chang Y.J."/>
            <person name="Jeffries C.D."/>
            <person name="Ivanova N."/>
            <person name="Mavromatis K."/>
            <person name="Mikhailova N."/>
            <person name="Chen A."/>
            <person name="Palaniappan K."/>
            <person name="Chain P."/>
            <person name="Rohde M."/>
            <person name="Goker M."/>
            <person name="Bristow J."/>
            <person name="Eisen J.A."/>
            <person name="Markowitz V."/>
            <person name="Hugenholtz P."/>
            <person name="Kyrpides N.C."/>
            <person name="Klenk H.P."/>
        </authorList>
    </citation>
    <scope>NUCLEOTIDE SEQUENCE [LARGE SCALE GENOMIC DNA]</scope>
    <source>
        <strain evidence="2">ATCC 12428 / DSM 43021 / JCM 3005 / NI 9100</strain>
    </source>
</reference>
<sequence>MWRRDTVLVEPPEFAAVKQRVMGESSPSDGHDLDGMSMDFDGYLWHSRLITEVAVRLTGDTDNLIMATCWIAPGCSTVEIAAELERIWLQDLRYQYFEAHMITSGERGVRLDVVTQIAPDDFYVTAAVVVETARPATGGATG</sequence>
<accession>D2B7W0</accession>
<name>D2B7W0_STRRD</name>
<dbReference type="STRING" id="479432.Sros_0886"/>
<evidence type="ECO:0000313" key="1">
    <source>
        <dbReference type="EMBL" id="ACZ83891.1"/>
    </source>
</evidence>